<keyword evidence="3 6" id="KW-0597">Phosphoprotein</keyword>
<dbReference type="PANTHER" id="PTHR43047">
    <property type="entry name" value="TWO-COMPONENT HISTIDINE PROTEIN KINASE"/>
    <property type="match status" value="1"/>
</dbReference>
<dbReference type="SMART" id="SM00388">
    <property type="entry name" value="HisKA"/>
    <property type="match status" value="1"/>
</dbReference>
<evidence type="ECO:0000256" key="5">
    <source>
        <dbReference type="ARBA" id="ARBA00022777"/>
    </source>
</evidence>
<feature type="domain" description="PAS" evidence="10">
    <location>
        <begin position="199"/>
        <end position="243"/>
    </location>
</feature>
<dbReference type="InterPro" id="IPR000014">
    <property type="entry name" value="PAS"/>
</dbReference>
<dbReference type="CDD" id="cd16922">
    <property type="entry name" value="HATPase_EvgS-ArcB-TorS-like"/>
    <property type="match status" value="1"/>
</dbReference>
<evidence type="ECO:0000313" key="11">
    <source>
        <dbReference type="EMBL" id="THY36371.1"/>
    </source>
</evidence>
<dbReference type="EC" id="2.7.13.3" evidence="2"/>
<feature type="region of interest" description="Disordered" evidence="7">
    <location>
        <begin position="405"/>
        <end position="424"/>
    </location>
</feature>
<accession>A0A4S9M1T7</accession>
<dbReference type="SUPFAM" id="SSF52172">
    <property type="entry name" value="CheY-like"/>
    <property type="match status" value="1"/>
</dbReference>
<feature type="modified residue" description="4-aspartylphosphate" evidence="6">
    <location>
        <position position="725"/>
    </location>
</feature>
<dbReference type="InterPro" id="IPR036097">
    <property type="entry name" value="HisK_dim/P_sf"/>
</dbReference>
<dbReference type="PROSITE" id="PS50109">
    <property type="entry name" value="HIS_KIN"/>
    <property type="match status" value="1"/>
</dbReference>
<dbReference type="EMBL" id="QZBD01000007">
    <property type="protein sequence ID" value="THY36371.1"/>
    <property type="molecule type" value="Genomic_DNA"/>
</dbReference>
<feature type="domain" description="Histidine kinase" evidence="8">
    <location>
        <begin position="356"/>
        <end position="624"/>
    </location>
</feature>
<dbReference type="InterPro" id="IPR036890">
    <property type="entry name" value="HATPase_C_sf"/>
</dbReference>
<dbReference type="SMART" id="SM00387">
    <property type="entry name" value="HATPase_c"/>
    <property type="match status" value="1"/>
</dbReference>
<dbReference type="InterPro" id="IPR005467">
    <property type="entry name" value="His_kinase_dom"/>
</dbReference>
<evidence type="ECO:0000259" key="8">
    <source>
        <dbReference type="PROSITE" id="PS50109"/>
    </source>
</evidence>
<dbReference type="Pfam" id="PF02518">
    <property type="entry name" value="HATPase_c"/>
    <property type="match status" value="1"/>
</dbReference>
<dbReference type="CDD" id="cd00130">
    <property type="entry name" value="PAS"/>
    <property type="match status" value="2"/>
</dbReference>
<dbReference type="InterPro" id="IPR003594">
    <property type="entry name" value="HATPase_dom"/>
</dbReference>
<feature type="domain" description="Response regulatory" evidence="9">
    <location>
        <begin position="674"/>
        <end position="800"/>
    </location>
</feature>
<dbReference type="Gene3D" id="3.30.450.20">
    <property type="entry name" value="PAS domain"/>
    <property type="match status" value="2"/>
</dbReference>
<dbReference type="SUPFAM" id="SSF47384">
    <property type="entry name" value="Homodimeric domain of signal transducing histidine kinase"/>
    <property type="match status" value="1"/>
</dbReference>
<dbReference type="SUPFAM" id="SSF55874">
    <property type="entry name" value="ATPase domain of HSP90 chaperone/DNA topoisomerase II/histidine kinase"/>
    <property type="match status" value="1"/>
</dbReference>
<gene>
    <name evidence="11" type="ORF">D6D01_00496</name>
</gene>
<dbReference type="PROSITE" id="PS50110">
    <property type="entry name" value="RESPONSE_REGULATORY"/>
    <property type="match status" value="1"/>
</dbReference>
<dbReference type="Pfam" id="PF00072">
    <property type="entry name" value="Response_reg"/>
    <property type="match status" value="1"/>
</dbReference>
<dbReference type="PANTHER" id="PTHR43047:SF72">
    <property type="entry name" value="OSMOSENSING HISTIDINE PROTEIN KINASE SLN1"/>
    <property type="match status" value="1"/>
</dbReference>
<dbReference type="Gene3D" id="3.40.50.2300">
    <property type="match status" value="1"/>
</dbReference>
<dbReference type="InterPro" id="IPR011006">
    <property type="entry name" value="CheY-like_superfamily"/>
</dbReference>
<protein>
    <recommendedName>
        <fullName evidence="2">histidine kinase</fullName>
        <ecNumber evidence="2">2.7.13.3</ecNumber>
    </recommendedName>
</protein>
<dbReference type="CDD" id="cd00082">
    <property type="entry name" value="HisKA"/>
    <property type="match status" value="1"/>
</dbReference>
<dbReference type="SMART" id="SM00091">
    <property type="entry name" value="PAS"/>
    <property type="match status" value="2"/>
</dbReference>
<evidence type="ECO:0000256" key="7">
    <source>
        <dbReference type="SAM" id="MobiDB-lite"/>
    </source>
</evidence>
<reference evidence="11 12" key="1">
    <citation type="submission" date="2018-10" db="EMBL/GenBank/DDBJ databases">
        <title>Fifty Aureobasidium pullulans genomes reveal a recombining polyextremotolerant generalist.</title>
        <authorList>
            <person name="Gostincar C."/>
            <person name="Turk M."/>
            <person name="Zajc J."/>
            <person name="Gunde-Cimerman N."/>
        </authorList>
    </citation>
    <scope>NUCLEOTIDE SEQUENCE [LARGE SCALE GENOMIC DNA]</scope>
    <source>
        <strain evidence="11 12">EXF-6604</strain>
    </source>
</reference>
<evidence type="ECO:0000256" key="4">
    <source>
        <dbReference type="ARBA" id="ARBA00022679"/>
    </source>
</evidence>
<keyword evidence="5" id="KW-0418">Kinase</keyword>
<dbReference type="SMART" id="SM00448">
    <property type="entry name" value="REC"/>
    <property type="match status" value="1"/>
</dbReference>
<dbReference type="InterPro" id="IPR001789">
    <property type="entry name" value="Sig_transdc_resp-reg_receiver"/>
</dbReference>
<dbReference type="CDD" id="cd17546">
    <property type="entry name" value="REC_hyHK_CKI1_RcsC-like"/>
    <property type="match status" value="1"/>
</dbReference>
<dbReference type="InterPro" id="IPR035965">
    <property type="entry name" value="PAS-like_dom_sf"/>
</dbReference>
<evidence type="ECO:0000259" key="10">
    <source>
        <dbReference type="PROSITE" id="PS50112"/>
    </source>
</evidence>
<organism evidence="11 12">
    <name type="scientific">Aureobasidium pullulans</name>
    <name type="common">Black yeast</name>
    <name type="synonym">Pullularia pullulans</name>
    <dbReference type="NCBI Taxonomy" id="5580"/>
    <lineage>
        <taxon>Eukaryota</taxon>
        <taxon>Fungi</taxon>
        <taxon>Dikarya</taxon>
        <taxon>Ascomycota</taxon>
        <taxon>Pezizomycotina</taxon>
        <taxon>Dothideomycetes</taxon>
        <taxon>Dothideomycetidae</taxon>
        <taxon>Dothideales</taxon>
        <taxon>Saccotheciaceae</taxon>
        <taxon>Aureobasidium</taxon>
    </lineage>
</organism>
<evidence type="ECO:0000259" key="9">
    <source>
        <dbReference type="PROSITE" id="PS50110"/>
    </source>
</evidence>
<dbReference type="InterPro" id="IPR003661">
    <property type="entry name" value="HisK_dim/P_dom"/>
</dbReference>
<dbReference type="GO" id="GO:0005886">
    <property type="term" value="C:plasma membrane"/>
    <property type="evidence" value="ECO:0007669"/>
    <property type="project" value="TreeGrafter"/>
</dbReference>
<dbReference type="GO" id="GO:0009927">
    <property type="term" value="F:histidine phosphotransfer kinase activity"/>
    <property type="evidence" value="ECO:0007669"/>
    <property type="project" value="TreeGrafter"/>
</dbReference>
<dbReference type="InterPro" id="IPR013655">
    <property type="entry name" value="PAS_fold_3"/>
</dbReference>
<dbReference type="SUPFAM" id="SSF55785">
    <property type="entry name" value="PYP-like sensor domain (PAS domain)"/>
    <property type="match status" value="2"/>
</dbReference>
<feature type="non-terminal residue" evidence="11">
    <location>
        <position position="1"/>
    </location>
</feature>
<evidence type="ECO:0000256" key="1">
    <source>
        <dbReference type="ARBA" id="ARBA00000085"/>
    </source>
</evidence>
<dbReference type="Proteomes" id="UP000306584">
    <property type="component" value="Unassembled WGS sequence"/>
</dbReference>
<dbReference type="AlphaFoldDB" id="A0A4S9M1T7"/>
<dbReference type="PROSITE" id="PS50112">
    <property type="entry name" value="PAS"/>
    <property type="match status" value="2"/>
</dbReference>
<dbReference type="Pfam" id="PF00512">
    <property type="entry name" value="HisKA"/>
    <property type="match status" value="1"/>
</dbReference>
<dbReference type="InterPro" id="IPR004358">
    <property type="entry name" value="Sig_transdc_His_kin-like_C"/>
</dbReference>
<dbReference type="GO" id="GO:0000155">
    <property type="term" value="F:phosphorelay sensor kinase activity"/>
    <property type="evidence" value="ECO:0007669"/>
    <property type="project" value="InterPro"/>
</dbReference>
<dbReference type="Gene3D" id="1.10.287.130">
    <property type="match status" value="1"/>
</dbReference>
<sequence>TTNQKCGAERRQVLLVHISLLFNNYSCPASSIKVELQTRSSPRVRMCATISSTETVVHKREAAQRITQLIPDANKPNATPKRLLVWKGSVEELLGYRTEEIPTTESWWLARIHPDDIYDVVDSLSKILAPAPERPYASEARIWAHNYRFKHANGQFLLVSERSIVDRGEAGNVLSMTSTIFDAEKRRIERKAHREFLDSRDQFKLIANNTPSGIWMMDPQGYTTYMNNAAETITGFKFEEIAGWTFHAAVHSCRPDGSPYPVSECPIFRHQQNGTEAKNESEVFVHKQGHHYDIEYSVSPIGDYASGGAVIEFRDVTSQKKLERERLAAIVQNEQQSVLIKASEDHKANMASFVSFVCHELRNPLQGITSSTEFLSETLEKLDALTNSINSNIRSTNRILDGAINGTSSDIHTQRRSSSRPADSSIAEEIRGLVNYARELVSNVATCASHQALITNNVLDLSRLDAGKVEPSYDIVDLRALSKEAVGMMASRARVKSINLRLAEDDASPLYLKADSTLMSQILLNLIGNAVKFTPDNGNIIVDIQSEPADESGRVVLRGSIKDDGIGMSEAEQQRLFKRFSQANKRVAQTYKGSGLGLSISKELVKVLGGDMTVKSAPGVGSTFGFFTMHDCPSKKEMAAFLKSGAGITTVATDLEKFEISNSAAIVPPPKFRKVCVAEDNPINLRHLAKNLETLGYQYILCNNGKEALDSFTQPDSDIDAVIIDMSMPIMDGLEATRLMREHEISPSNTDPHRTRTPIIALSGNAMKEQVQEAMAAGTSDYMIKPCKRAQLKTMLDHWERIMHDGSAHTPLAVK</sequence>
<evidence type="ECO:0000256" key="3">
    <source>
        <dbReference type="ARBA" id="ARBA00022553"/>
    </source>
</evidence>
<dbReference type="Pfam" id="PF08447">
    <property type="entry name" value="PAS_3"/>
    <property type="match status" value="1"/>
</dbReference>
<evidence type="ECO:0000256" key="2">
    <source>
        <dbReference type="ARBA" id="ARBA00012438"/>
    </source>
</evidence>
<dbReference type="PRINTS" id="PR00344">
    <property type="entry name" value="BCTRLSENSOR"/>
</dbReference>
<feature type="domain" description="PAS" evidence="10">
    <location>
        <begin position="82"/>
        <end position="131"/>
    </location>
</feature>
<dbReference type="NCBIfam" id="TIGR00229">
    <property type="entry name" value="sensory_box"/>
    <property type="match status" value="1"/>
</dbReference>
<proteinExistence type="predicted"/>
<evidence type="ECO:0000256" key="6">
    <source>
        <dbReference type="PROSITE-ProRule" id="PRU00169"/>
    </source>
</evidence>
<comment type="caution">
    <text evidence="11">The sequence shown here is derived from an EMBL/GenBank/DDBJ whole genome shotgun (WGS) entry which is preliminary data.</text>
</comment>
<comment type="catalytic activity">
    <reaction evidence="1">
        <text>ATP + protein L-histidine = ADP + protein N-phospho-L-histidine.</text>
        <dbReference type="EC" id="2.7.13.3"/>
    </reaction>
</comment>
<evidence type="ECO:0000313" key="12">
    <source>
        <dbReference type="Proteomes" id="UP000306584"/>
    </source>
</evidence>
<name>A0A4S9M1T7_AURPU</name>
<dbReference type="Pfam" id="PF13426">
    <property type="entry name" value="PAS_9"/>
    <property type="match status" value="1"/>
</dbReference>
<dbReference type="Gene3D" id="3.30.565.10">
    <property type="entry name" value="Histidine kinase-like ATPase, C-terminal domain"/>
    <property type="match status" value="1"/>
</dbReference>
<keyword evidence="4" id="KW-0808">Transferase</keyword>